<dbReference type="Proteomes" id="UP000324853">
    <property type="component" value="Unassembled WGS sequence"/>
</dbReference>
<dbReference type="OrthoDB" id="8453616at2"/>
<accession>A0A5S4WUR5</accession>
<evidence type="ECO:0000313" key="2">
    <source>
        <dbReference type="Proteomes" id="UP000324853"/>
    </source>
</evidence>
<proteinExistence type="predicted"/>
<dbReference type="EMBL" id="VSSR01000016">
    <property type="protein sequence ID" value="TYL85776.1"/>
    <property type="molecule type" value="Genomic_DNA"/>
</dbReference>
<dbReference type="AlphaFoldDB" id="A0A5S4WUR5"/>
<dbReference type="RefSeq" id="WP_148750607.1">
    <property type="nucleotide sequence ID" value="NZ_VSSR01000016.1"/>
</dbReference>
<comment type="caution">
    <text evidence="1">The sequence shown here is derived from an EMBL/GenBank/DDBJ whole genome shotgun (WGS) entry which is preliminary data.</text>
</comment>
<evidence type="ECO:0000313" key="1">
    <source>
        <dbReference type="EMBL" id="TYL85776.1"/>
    </source>
</evidence>
<protein>
    <submittedName>
        <fullName evidence="1">Uncharacterized protein</fullName>
    </submittedName>
</protein>
<name>A0A5S4WUR5_9BRAD</name>
<keyword evidence="2" id="KW-1185">Reference proteome</keyword>
<organism evidence="1 2">
    <name type="scientific">Bradyrhizobium cytisi</name>
    <dbReference type="NCBI Taxonomy" id="515489"/>
    <lineage>
        <taxon>Bacteria</taxon>
        <taxon>Pseudomonadati</taxon>
        <taxon>Pseudomonadota</taxon>
        <taxon>Alphaproteobacteria</taxon>
        <taxon>Hyphomicrobiales</taxon>
        <taxon>Nitrobacteraceae</taxon>
        <taxon>Bradyrhizobium</taxon>
    </lineage>
</organism>
<gene>
    <name evidence="1" type="ORF">FXB38_09485</name>
</gene>
<sequence length="268" mass="30474">MVAAAAAGQQPDPNQAYYDKAKRALEDLFEKAKAKNELHFVMALMPEFRGMQDGGWNTGEEAVQAFDQFTDHIKLLGQDSVVRIRIILAFYLMLSECSGFYEIPKKLMLTIEGKGNNIWPFQSLVKRHEKTGRAIDPNANAIMKNMMGHAYDIQLFELSDVFKEAFDPDLRNAIAHADYILAADGVRIRKRNGGQPRVISWAEFDTLFCKGANLFSFIRQYVDQHIRSYDPPKKIKSRLNHNEPLTDYTLYYVPRTGAFGFTTGDPPP</sequence>
<reference evidence="1 2" key="1">
    <citation type="submission" date="2019-08" db="EMBL/GenBank/DDBJ databases">
        <title>Bradyrhizobium hipponensis sp. nov., a rhizobium isolated from a Lupinus angustifolius root nodule in Tunisia.</title>
        <authorList>
            <person name="Off K."/>
            <person name="Rejili M."/>
            <person name="Mars M."/>
            <person name="Brachmann A."/>
            <person name="Marin M."/>
        </authorList>
    </citation>
    <scope>NUCLEOTIDE SEQUENCE [LARGE SCALE GENOMIC DNA]</scope>
    <source>
        <strain evidence="1 2">CTAW11</strain>
    </source>
</reference>